<name>A0ABS2CTL5_9FLAO</name>
<protein>
    <recommendedName>
        <fullName evidence="3">Carboxypeptidase regulatory-like domain-containing protein</fullName>
    </recommendedName>
</protein>
<dbReference type="Proteomes" id="UP000759529">
    <property type="component" value="Unassembled WGS sequence"/>
</dbReference>
<dbReference type="InterPro" id="IPR008969">
    <property type="entry name" value="CarboxyPept-like_regulatory"/>
</dbReference>
<reference evidence="1 2" key="1">
    <citation type="submission" date="2021-02" db="EMBL/GenBank/DDBJ databases">
        <authorList>
            <person name="Jung H.S."/>
            <person name="Chun B.H."/>
            <person name="Jeon C.O."/>
        </authorList>
    </citation>
    <scope>NUCLEOTIDE SEQUENCE [LARGE SCALE GENOMIC DNA]</scope>
    <source>
        <strain evidence="1 2">LMG 25203</strain>
    </source>
</reference>
<proteinExistence type="predicted"/>
<evidence type="ECO:0008006" key="3">
    <source>
        <dbReference type="Google" id="ProtNLM"/>
    </source>
</evidence>
<dbReference type="EMBL" id="JACSOD020000417">
    <property type="protein sequence ID" value="MBM6498317.1"/>
    <property type="molecule type" value="Genomic_DNA"/>
</dbReference>
<gene>
    <name evidence="1" type="ORF">H9X54_003255</name>
</gene>
<organism evidence="1 2">
    <name type="scientific">Flavobacterium macrobrachii</name>
    <dbReference type="NCBI Taxonomy" id="591204"/>
    <lineage>
        <taxon>Bacteria</taxon>
        <taxon>Pseudomonadati</taxon>
        <taxon>Bacteroidota</taxon>
        <taxon>Flavobacteriia</taxon>
        <taxon>Flavobacteriales</taxon>
        <taxon>Flavobacteriaceae</taxon>
        <taxon>Flavobacterium</taxon>
    </lineage>
</organism>
<dbReference type="RefSeq" id="WP_187658516.1">
    <property type="nucleotide sequence ID" value="NZ_JACSOD020000417.1"/>
</dbReference>
<sequence length="125" mass="14520">MKAIKSKYLILLLFCFSISFVYSQSNIRKVLFEILDGENNPLPGATILVKNSNPIISTNTNFDGKAQLDLTELEVSVELRVLGPYIKFYLMKNIDFVKVDLKKKKILYYYKNKIVKKKKLKMKGY</sequence>
<evidence type="ECO:0000313" key="2">
    <source>
        <dbReference type="Proteomes" id="UP000759529"/>
    </source>
</evidence>
<dbReference type="SUPFAM" id="SSF49464">
    <property type="entry name" value="Carboxypeptidase regulatory domain-like"/>
    <property type="match status" value="1"/>
</dbReference>
<accession>A0ABS2CTL5</accession>
<comment type="caution">
    <text evidence="1">The sequence shown here is derived from an EMBL/GenBank/DDBJ whole genome shotgun (WGS) entry which is preliminary data.</text>
</comment>
<evidence type="ECO:0000313" key="1">
    <source>
        <dbReference type="EMBL" id="MBM6498317.1"/>
    </source>
</evidence>
<keyword evidence="2" id="KW-1185">Reference proteome</keyword>